<dbReference type="SUPFAM" id="SSF54695">
    <property type="entry name" value="POZ domain"/>
    <property type="match status" value="1"/>
</dbReference>
<dbReference type="EMBL" id="KN819335">
    <property type="protein sequence ID" value="KIJ15829.1"/>
    <property type="molecule type" value="Genomic_DNA"/>
</dbReference>
<dbReference type="InterPro" id="IPR001232">
    <property type="entry name" value="SKP1-like"/>
</dbReference>
<evidence type="ECO:0000256" key="3">
    <source>
        <dbReference type="ARBA" id="ARBA00021347"/>
    </source>
</evidence>
<reference evidence="6 7" key="1">
    <citation type="submission" date="2014-06" db="EMBL/GenBank/DDBJ databases">
        <authorList>
            <consortium name="DOE Joint Genome Institute"/>
            <person name="Kuo A."/>
            <person name="Kohler A."/>
            <person name="Nagy L.G."/>
            <person name="Floudas D."/>
            <person name="Copeland A."/>
            <person name="Barry K.W."/>
            <person name="Cichocki N."/>
            <person name="Veneault-Fourrey C."/>
            <person name="LaButti K."/>
            <person name="Lindquist E.A."/>
            <person name="Lipzen A."/>
            <person name="Lundell T."/>
            <person name="Morin E."/>
            <person name="Murat C."/>
            <person name="Sun H."/>
            <person name="Tunlid A."/>
            <person name="Henrissat B."/>
            <person name="Grigoriev I.V."/>
            <person name="Hibbett D.S."/>
            <person name="Martin F."/>
            <person name="Nordberg H.P."/>
            <person name="Cantor M.N."/>
            <person name="Hua S.X."/>
        </authorList>
    </citation>
    <scope>NUCLEOTIDE SEQUENCE [LARGE SCALE GENOMIC DNA]</scope>
    <source>
        <strain evidence="6 7">ATCC 200175</strain>
    </source>
</reference>
<keyword evidence="4" id="KW-0539">Nucleus</keyword>
<reference evidence="7" key="2">
    <citation type="submission" date="2015-01" db="EMBL/GenBank/DDBJ databases">
        <title>Evolutionary Origins and Diversification of the Mycorrhizal Mutualists.</title>
        <authorList>
            <consortium name="DOE Joint Genome Institute"/>
            <consortium name="Mycorrhizal Genomics Consortium"/>
            <person name="Kohler A."/>
            <person name="Kuo A."/>
            <person name="Nagy L.G."/>
            <person name="Floudas D."/>
            <person name="Copeland A."/>
            <person name="Barry K.W."/>
            <person name="Cichocki N."/>
            <person name="Veneault-Fourrey C."/>
            <person name="LaButti K."/>
            <person name="Lindquist E.A."/>
            <person name="Lipzen A."/>
            <person name="Lundell T."/>
            <person name="Morin E."/>
            <person name="Murat C."/>
            <person name="Riley R."/>
            <person name="Ohm R."/>
            <person name="Sun H."/>
            <person name="Tunlid A."/>
            <person name="Henrissat B."/>
            <person name="Grigoriev I.V."/>
            <person name="Hibbett D.S."/>
            <person name="Martin F."/>
        </authorList>
    </citation>
    <scope>NUCLEOTIDE SEQUENCE [LARGE SCALE GENOMIC DNA]</scope>
    <source>
        <strain evidence="7">ATCC 200175</strain>
    </source>
</reference>
<dbReference type="HOGENOM" id="CLU_130038_2_1_1"/>
<dbReference type="GO" id="GO:0005634">
    <property type="term" value="C:nucleus"/>
    <property type="evidence" value="ECO:0007669"/>
    <property type="project" value="UniProtKB-SubCell"/>
</dbReference>
<dbReference type="InterPro" id="IPR039948">
    <property type="entry name" value="ELC1"/>
</dbReference>
<dbReference type="Pfam" id="PF03931">
    <property type="entry name" value="Skp1_POZ"/>
    <property type="match status" value="1"/>
</dbReference>
<keyword evidence="7" id="KW-1185">Reference proteome</keyword>
<feature type="domain" description="SKP1 component POZ" evidence="5">
    <location>
        <begin position="12"/>
        <end position="41"/>
    </location>
</feature>
<dbReference type="AlphaFoldDB" id="A0A0C9T071"/>
<evidence type="ECO:0000259" key="5">
    <source>
        <dbReference type="Pfam" id="PF03931"/>
    </source>
</evidence>
<organism evidence="6 7">
    <name type="scientific">Paxillus involutus ATCC 200175</name>
    <dbReference type="NCBI Taxonomy" id="664439"/>
    <lineage>
        <taxon>Eukaryota</taxon>
        <taxon>Fungi</taxon>
        <taxon>Dikarya</taxon>
        <taxon>Basidiomycota</taxon>
        <taxon>Agaricomycotina</taxon>
        <taxon>Agaricomycetes</taxon>
        <taxon>Agaricomycetidae</taxon>
        <taxon>Boletales</taxon>
        <taxon>Paxilineae</taxon>
        <taxon>Paxillaceae</taxon>
        <taxon>Paxillus</taxon>
    </lineage>
</organism>
<dbReference type="SMART" id="SM00512">
    <property type="entry name" value="Skp1"/>
    <property type="match status" value="1"/>
</dbReference>
<protein>
    <recommendedName>
        <fullName evidence="3">Elongin-C</fullName>
    </recommendedName>
</protein>
<accession>A0A0C9T071</accession>
<dbReference type="Proteomes" id="UP000053647">
    <property type="component" value="Unassembled WGS sequence"/>
</dbReference>
<comment type="subcellular location">
    <subcellularLocation>
        <location evidence="1">Nucleus</location>
    </subcellularLocation>
</comment>
<evidence type="ECO:0000313" key="6">
    <source>
        <dbReference type="EMBL" id="KIJ15829.1"/>
    </source>
</evidence>
<dbReference type="Gene3D" id="3.30.710.10">
    <property type="entry name" value="Potassium Channel Kv1.1, Chain A"/>
    <property type="match status" value="1"/>
</dbReference>
<evidence type="ECO:0000256" key="4">
    <source>
        <dbReference type="ARBA" id="ARBA00023242"/>
    </source>
</evidence>
<sequence>MNEPSSEKNNDWVKLVSSDGYSFLVKRSVAMMSGTLKNMLSASLVRETTNDSLRRGSSVASVVDYLTEHCRAPVVEKVCEYMAFKAHYEGAGAKEEVPINEFTERIPPEVALEL</sequence>
<proteinExistence type="inferred from homology"/>
<evidence type="ECO:0000256" key="2">
    <source>
        <dbReference type="ARBA" id="ARBA00009993"/>
    </source>
</evidence>
<dbReference type="InterPro" id="IPR011333">
    <property type="entry name" value="SKP1/BTB/POZ_sf"/>
</dbReference>
<dbReference type="GO" id="GO:0006511">
    <property type="term" value="P:ubiquitin-dependent protein catabolic process"/>
    <property type="evidence" value="ECO:0007669"/>
    <property type="project" value="InterPro"/>
</dbReference>
<name>A0A0C9T071_PAXIN</name>
<comment type="similarity">
    <text evidence="2">Belongs to the SKP1 family.</text>
</comment>
<dbReference type="OrthoDB" id="249087at2759"/>
<evidence type="ECO:0000313" key="7">
    <source>
        <dbReference type="Proteomes" id="UP000053647"/>
    </source>
</evidence>
<gene>
    <name evidence="6" type="ORF">PAXINDRAFT_114251</name>
</gene>
<dbReference type="PANTHER" id="PTHR20648">
    <property type="entry name" value="ELONGIN-C"/>
    <property type="match status" value="1"/>
</dbReference>
<evidence type="ECO:0000256" key="1">
    <source>
        <dbReference type="ARBA" id="ARBA00004123"/>
    </source>
</evidence>
<dbReference type="InterPro" id="IPR016073">
    <property type="entry name" value="Skp1_comp_POZ"/>
</dbReference>
<dbReference type="FunFam" id="3.30.710.10:FF:000035">
    <property type="entry name" value="Elongin C transcription elongation factor"/>
    <property type="match status" value="1"/>
</dbReference>